<reference evidence="1" key="1">
    <citation type="submission" date="2018-02" db="EMBL/GenBank/DDBJ databases">
        <title>Rhizophora mucronata_Transcriptome.</title>
        <authorList>
            <person name="Meera S.P."/>
            <person name="Sreeshan A."/>
            <person name="Augustine A."/>
        </authorList>
    </citation>
    <scope>NUCLEOTIDE SEQUENCE</scope>
    <source>
        <tissue evidence="1">Leaf</tissue>
    </source>
</reference>
<proteinExistence type="predicted"/>
<organism evidence="1">
    <name type="scientific">Rhizophora mucronata</name>
    <name type="common">Asiatic mangrove</name>
    <dbReference type="NCBI Taxonomy" id="61149"/>
    <lineage>
        <taxon>Eukaryota</taxon>
        <taxon>Viridiplantae</taxon>
        <taxon>Streptophyta</taxon>
        <taxon>Embryophyta</taxon>
        <taxon>Tracheophyta</taxon>
        <taxon>Spermatophyta</taxon>
        <taxon>Magnoliopsida</taxon>
        <taxon>eudicotyledons</taxon>
        <taxon>Gunneridae</taxon>
        <taxon>Pentapetalae</taxon>
        <taxon>rosids</taxon>
        <taxon>fabids</taxon>
        <taxon>Malpighiales</taxon>
        <taxon>Rhizophoraceae</taxon>
        <taxon>Rhizophora</taxon>
    </lineage>
</organism>
<evidence type="ECO:0000313" key="1">
    <source>
        <dbReference type="EMBL" id="MBX69902.1"/>
    </source>
</evidence>
<accession>A0A2P2QSA0</accession>
<dbReference type="EMBL" id="GGEC01089418">
    <property type="protein sequence ID" value="MBX69902.1"/>
    <property type="molecule type" value="Transcribed_RNA"/>
</dbReference>
<protein>
    <submittedName>
        <fullName evidence="1">Uncharacterized protein</fullName>
    </submittedName>
</protein>
<name>A0A2P2QSA0_RHIMU</name>
<sequence>MNFGSKQEDAPTDLLDHHTNFIFHKTKRISLDFNNDLYLSHNHDLRHFLNSKVTEPNPIGQLI</sequence>
<dbReference type="AlphaFoldDB" id="A0A2P2QSA0"/>